<dbReference type="Gene3D" id="3.40.960.10">
    <property type="entry name" value="VSR Endonuclease"/>
    <property type="match status" value="1"/>
</dbReference>
<accession>A0A9N8V6I5</accession>
<keyword evidence="2" id="KW-1185">Reference proteome</keyword>
<dbReference type="AlphaFoldDB" id="A0A9N8V6I5"/>
<feature type="non-terminal residue" evidence="1">
    <location>
        <position position="1"/>
    </location>
</feature>
<evidence type="ECO:0000313" key="2">
    <source>
        <dbReference type="Proteomes" id="UP000789706"/>
    </source>
</evidence>
<organism evidence="1 2">
    <name type="scientific">Diversispora eburnea</name>
    <dbReference type="NCBI Taxonomy" id="1213867"/>
    <lineage>
        <taxon>Eukaryota</taxon>
        <taxon>Fungi</taxon>
        <taxon>Fungi incertae sedis</taxon>
        <taxon>Mucoromycota</taxon>
        <taxon>Glomeromycotina</taxon>
        <taxon>Glomeromycetes</taxon>
        <taxon>Diversisporales</taxon>
        <taxon>Diversisporaceae</taxon>
        <taxon>Diversispora</taxon>
    </lineage>
</organism>
<evidence type="ECO:0000313" key="1">
    <source>
        <dbReference type="EMBL" id="CAG8438967.1"/>
    </source>
</evidence>
<proteinExistence type="predicted"/>
<reference evidence="1" key="1">
    <citation type="submission" date="2021-06" db="EMBL/GenBank/DDBJ databases">
        <authorList>
            <person name="Kallberg Y."/>
            <person name="Tangrot J."/>
            <person name="Rosling A."/>
        </authorList>
    </citation>
    <scope>NUCLEOTIDE SEQUENCE</scope>
    <source>
        <strain evidence="1">AZ414A</strain>
    </source>
</reference>
<protein>
    <submittedName>
        <fullName evidence="1">4365_t:CDS:1</fullName>
    </submittedName>
</protein>
<sequence>FDVFFKKHRIALEVQVAQHRLHHTSCYKDVKKKIRRRDRKKRTLCQDNGIFLLEVWYDEKPEIVIPERVQKIKCFVNQASQISIYNQSIISKT</sequence>
<dbReference type="EMBL" id="CAJVPK010000055">
    <property type="protein sequence ID" value="CAG8438967.1"/>
    <property type="molecule type" value="Genomic_DNA"/>
</dbReference>
<dbReference type="Proteomes" id="UP000789706">
    <property type="component" value="Unassembled WGS sequence"/>
</dbReference>
<name>A0A9N8V6I5_9GLOM</name>
<comment type="caution">
    <text evidence="1">The sequence shown here is derived from an EMBL/GenBank/DDBJ whole genome shotgun (WGS) entry which is preliminary data.</text>
</comment>
<gene>
    <name evidence="1" type="ORF">DEBURN_LOCUS1277</name>
</gene>